<organism evidence="3 4">
    <name type="scientific">Caenorhabditis briggsae</name>
    <dbReference type="NCBI Taxonomy" id="6238"/>
    <lineage>
        <taxon>Eukaryota</taxon>
        <taxon>Metazoa</taxon>
        <taxon>Ecdysozoa</taxon>
        <taxon>Nematoda</taxon>
        <taxon>Chromadorea</taxon>
        <taxon>Rhabditida</taxon>
        <taxon>Rhabditina</taxon>
        <taxon>Rhabditomorpha</taxon>
        <taxon>Rhabditoidea</taxon>
        <taxon>Rhabditidae</taxon>
        <taxon>Peloderinae</taxon>
        <taxon>Caenorhabditis</taxon>
    </lineage>
</organism>
<dbReference type="EMBL" id="HE601135">
    <property type="protein sequence ID" value="CAP25556.2"/>
    <property type="molecule type" value="Genomic_DNA"/>
</dbReference>
<accession>A8WYU8</accession>
<dbReference type="Pfam" id="PF00646">
    <property type="entry name" value="F-box"/>
    <property type="match status" value="1"/>
</dbReference>
<dbReference type="AlphaFoldDB" id="A8WYU8"/>
<dbReference type="HOGENOM" id="CLU_430375_0_0_1"/>
<dbReference type="WormBase" id="CBG04939">
    <property type="protein sequence ID" value="CBP44733"/>
    <property type="gene ID" value="WBGene00027525"/>
</dbReference>
<dbReference type="SMART" id="SM00256">
    <property type="entry name" value="FBOX"/>
    <property type="match status" value="1"/>
</dbReference>
<dbReference type="InterPro" id="IPR001810">
    <property type="entry name" value="F-box_dom"/>
</dbReference>
<dbReference type="eggNOG" id="KOG4297">
    <property type="taxonomic scope" value="Eukaryota"/>
</dbReference>
<dbReference type="GeneID" id="8580093"/>
<dbReference type="InterPro" id="IPR002900">
    <property type="entry name" value="DUF38/FTH_CAE_spp"/>
</dbReference>
<reference evidence="3 4" key="1">
    <citation type="journal article" date="2003" name="PLoS Biol.">
        <title>The genome sequence of Caenorhabditis briggsae: a platform for comparative genomics.</title>
        <authorList>
            <person name="Stein L.D."/>
            <person name="Bao Z."/>
            <person name="Blasiar D."/>
            <person name="Blumenthal T."/>
            <person name="Brent M.R."/>
            <person name="Chen N."/>
            <person name="Chinwalla A."/>
            <person name="Clarke L."/>
            <person name="Clee C."/>
            <person name="Coghlan A."/>
            <person name="Coulson A."/>
            <person name="D'Eustachio P."/>
            <person name="Fitch D.H."/>
            <person name="Fulton L.A."/>
            <person name="Fulton R.E."/>
            <person name="Griffiths-Jones S."/>
            <person name="Harris T.W."/>
            <person name="Hillier L.W."/>
            <person name="Kamath R."/>
            <person name="Kuwabara P.E."/>
            <person name="Mardis E.R."/>
            <person name="Marra M.A."/>
            <person name="Miner T.L."/>
            <person name="Minx P."/>
            <person name="Mullikin J.C."/>
            <person name="Plumb R.W."/>
            <person name="Rogers J."/>
            <person name="Schein J.E."/>
            <person name="Sohrmann M."/>
            <person name="Spieth J."/>
            <person name="Stajich J.E."/>
            <person name="Wei C."/>
            <person name="Willey D."/>
            <person name="Wilson R.K."/>
            <person name="Durbin R."/>
            <person name="Waterston R.H."/>
        </authorList>
    </citation>
    <scope>NUCLEOTIDE SEQUENCE [LARGE SCALE GENOMIC DNA]</scope>
    <source>
        <strain evidence="3 4">AF16</strain>
    </source>
</reference>
<evidence type="ECO:0000313" key="5">
    <source>
        <dbReference type="WormBase" id="CBG04939"/>
    </source>
</evidence>
<protein>
    <submittedName>
        <fullName evidence="3">Protein CBG04939</fullName>
    </submittedName>
</protein>
<evidence type="ECO:0000259" key="2">
    <source>
        <dbReference type="SMART" id="SM00256"/>
    </source>
</evidence>
<sequence>MTSSLDYMMFVLNLVLEKCEFREIVSLRKVCRSLRNFIESTSPDLKLPCIILKVYDSKITINYGNDLNIRYLKLENGVGVGLQEDNKLTVLENANLSDVVIEDLKFALTFQKSKMKQFSLRWDLKEEFDTGDFVKRLENILESNSLSTRAFHMEAHNQTEILSLLSNLDSQLLEELWVFNPDKQNPGGFIDLDQVVDLDQWRNIKSIGIPTFSISENLLPKFSHFVWCVLTFEEISLEGVVALKNALLQSPTFQICDFYYKSLKATDEQVEEEFGVPQLETRGKKWFSNIEGSEQMLEIVQEKGVYSRFLFSKTNPDPVLENEEDQIISKNAPISIRYFFNCFEFSRIIEFQSIVKLTSGSTNRPPTVRRPGADRQPTDSRLPAGCQPTASRPKADRQPTASRPPAHRTLAFSRQHAGCTRRTNSTILAAYSNDLDEYDVNVLRSSIVFDNFIFYGYSMFANVRFDVKVEEEIQYHSDRFSFNASMSARMPDPSLGYNDTTTGSDVFNVLQKFLHNKQAPICGALVYIVAKRYPNDKTLTDLITQLRDNHIFVYIVAHNVRSGGSNPEALYEVADKTNGFCIFNSGVNFWVSVSELSYVNYRPYQFQSQTFNVSGTGRLELPVWQTPNPTQYSEQMLVVIIVQNHSLSNFISLNYTIETTDKMFVWVGPDQSSGYPRFGTGILAQPQLNGSTDYKWTIDYHYSNNEPQQIETRLYSNYYHDFLPLPPM</sequence>
<dbReference type="Proteomes" id="UP000008549">
    <property type="component" value="Unassembled WGS sequence"/>
</dbReference>
<proteinExistence type="predicted"/>
<keyword evidence="4" id="KW-1185">Reference proteome</keyword>
<dbReference type="RefSeq" id="XP_045092804.1">
    <property type="nucleotide sequence ID" value="XM_045238255.1"/>
</dbReference>
<dbReference type="PANTHER" id="PTHR23062">
    <property type="entry name" value="HYPOTHETICAL PROTEIN C.ELEGANS"/>
    <property type="match status" value="1"/>
</dbReference>
<dbReference type="Pfam" id="PF23673">
    <property type="entry name" value="DUF7154"/>
    <property type="match status" value="1"/>
</dbReference>
<gene>
    <name evidence="3 5" type="ORF">CBG04939</name>
    <name evidence="3" type="ORF">CBG_04939</name>
</gene>
<feature type="domain" description="F-box" evidence="2">
    <location>
        <begin position="9"/>
        <end position="47"/>
    </location>
</feature>
<name>A8WYU8_CAEBR</name>
<feature type="region of interest" description="Disordered" evidence="1">
    <location>
        <begin position="360"/>
        <end position="417"/>
    </location>
</feature>
<dbReference type="InterPro" id="IPR055578">
    <property type="entry name" value="DUF7154"/>
</dbReference>
<reference evidence="3 4" key="2">
    <citation type="journal article" date="2011" name="PLoS Genet.">
        <title>Caenorhabditis briggsae recombinant inbred line genotypes reveal inter-strain incompatibility and the evolution of recombination.</title>
        <authorList>
            <person name="Ross J.A."/>
            <person name="Koboldt D.C."/>
            <person name="Staisch J.E."/>
            <person name="Chamberlin H.M."/>
            <person name="Gupta B.P."/>
            <person name="Miller R.D."/>
            <person name="Baird S.E."/>
            <person name="Haag E.S."/>
        </authorList>
    </citation>
    <scope>NUCLEOTIDE SEQUENCE [LARGE SCALE GENOMIC DNA]</scope>
    <source>
        <strain evidence="3 4">AF16</strain>
    </source>
</reference>
<evidence type="ECO:0000313" key="3">
    <source>
        <dbReference type="EMBL" id="CAP25556.2"/>
    </source>
</evidence>
<dbReference type="Pfam" id="PF01827">
    <property type="entry name" value="FTH"/>
    <property type="match status" value="1"/>
</dbReference>
<dbReference type="PANTHER" id="PTHR23062:SF3">
    <property type="entry name" value="ANF_RECEPTOR DOMAIN-CONTAINING PROTEIN-RELATED"/>
    <property type="match status" value="1"/>
</dbReference>
<dbReference type="CTD" id="8580093"/>
<dbReference type="OMA" id="YSEQMLV"/>
<dbReference type="InParanoid" id="A8WYU8"/>
<evidence type="ECO:0000256" key="1">
    <source>
        <dbReference type="SAM" id="MobiDB-lite"/>
    </source>
</evidence>
<evidence type="ECO:0000313" key="4">
    <source>
        <dbReference type="Proteomes" id="UP000008549"/>
    </source>
</evidence>
<dbReference type="KEGG" id="cbr:CBG_04939"/>